<reference evidence="1" key="1">
    <citation type="submission" date="2015-07" db="EMBL/GenBank/DDBJ databases">
        <title>Transcriptome Assembly of Anthurium amnicola.</title>
        <authorList>
            <person name="Suzuki J."/>
        </authorList>
    </citation>
    <scope>NUCLEOTIDE SEQUENCE</scope>
</reference>
<proteinExistence type="predicted"/>
<dbReference type="EMBL" id="GDJX01004822">
    <property type="protein sequence ID" value="JAT63114.1"/>
    <property type="molecule type" value="Transcribed_RNA"/>
</dbReference>
<dbReference type="PANTHER" id="PTHR33193:SF71">
    <property type="entry name" value="OS02G0223700 PROTEIN"/>
    <property type="match status" value="1"/>
</dbReference>
<dbReference type="PANTHER" id="PTHR33193">
    <property type="entry name" value="DOMAIN PROTEIN, PUTATIVE (DUF3511)-RELATED"/>
    <property type="match status" value="1"/>
</dbReference>
<dbReference type="AlphaFoldDB" id="A0A1D1Z899"/>
<evidence type="ECO:0000313" key="1">
    <source>
        <dbReference type="EMBL" id="JAT63114.1"/>
    </source>
</evidence>
<name>A0A1D1Z899_9ARAE</name>
<sequence length="120" mass="13950">MEDHRSRSYGDGRLQMEVYGGRAAPPYPYGLHDLRSYSVSHPSYSQYAWEPREVKIKKVKSFSGSSSSKGGWGFKDPELQRKKRIAGYKLYSVEGKLKGSLRRSFRWLKDRYTQALYSWG</sequence>
<accession>A0A1D1Z899</accession>
<dbReference type="InterPro" id="IPR021899">
    <property type="entry name" value="DUF3511"/>
</dbReference>
<dbReference type="Pfam" id="PF12023">
    <property type="entry name" value="DUF3511"/>
    <property type="match status" value="1"/>
</dbReference>
<gene>
    <name evidence="1" type="primary">IFNW1</name>
    <name evidence="1" type="ORF">g.39546</name>
</gene>
<protein>
    <submittedName>
        <fullName evidence="1">Interferon omega-1</fullName>
    </submittedName>
</protein>
<organism evidence="1">
    <name type="scientific">Anthurium amnicola</name>
    <dbReference type="NCBI Taxonomy" id="1678845"/>
    <lineage>
        <taxon>Eukaryota</taxon>
        <taxon>Viridiplantae</taxon>
        <taxon>Streptophyta</taxon>
        <taxon>Embryophyta</taxon>
        <taxon>Tracheophyta</taxon>
        <taxon>Spermatophyta</taxon>
        <taxon>Magnoliopsida</taxon>
        <taxon>Liliopsida</taxon>
        <taxon>Araceae</taxon>
        <taxon>Pothoideae</taxon>
        <taxon>Potheae</taxon>
        <taxon>Anthurium</taxon>
    </lineage>
</organism>